<dbReference type="Proteomes" id="UP001210925">
    <property type="component" value="Unassembled WGS sequence"/>
</dbReference>
<dbReference type="GO" id="GO:0005829">
    <property type="term" value="C:cytosol"/>
    <property type="evidence" value="ECO:0007669"/>
    <property type="project" value="TreeGrafter"/>
</dbReference>
<dbReference type="InterPro" id="IPR035994">
    <property type="entry name" value="Nucleoside_phosphorylase_sf"/>
</dbReference>
<comment type="caution">
    <text evidence="2">The sequence shown here is derived from an EMBL/GenBank/DDBJ whole genome shotgun (WGS) entry which is preliminary data.</text>
</comment>
<accession>A0AAD5Y708</accession>
<dbReference type="Gene3D" id="3.40.50.1580">
    <property type="entry name" value="Nucleoside phosphorylase domain"/>
    <property type="match status" value="1"/>
</dbReference>
<gene>
    <name evidence="2" type="ORF">HK103_002657</name>
</gene>
<sequence>MERVIVPNSVANRIITVGEPSRARKIAKYFDNTQPIIEVESKRGFLTLTGTYKNEKVSIIAIGMGLGVADMLVREVRAVTNGPLLIIRFGSCGGIGTAGDAGNLAIYLGMVSVCKEGAVLVTKNYDYWVQDYHYESEDEAEADSPLGKIFDTGYGVVTKAFHDTFRGIPYHISAVIPADLQLSTHLYYYLQEHVGVDNTCTGINATADSFYSSQGRTGDVFGDDNEKLISAIRKKLPFAETLEMESGMILHLAQCATFESKKNPNHPGPIRATACAMIFFNRNTTEAIDHDLIDELEKNAGRACLDAIVETAF</sequence>
<organism evidence="2 3">
    <name type="scientific">Boothiomyces macroporosus</name>
    <dbReference type="NCBI Taxonomy" id="261099"/>
    <lineage>
        <taxon>Eukaryota</taxon>
        <taxon>Fungi</taxon>
        <taxon>Fungi incertae sedis</taxon>
        <taxon>Chytridiomycota</taxon>
        <taxon>Chytridiomycota incertae sedis</taxon>
        <taxon>Chytridiomycetes</taxon>
        <taxon>Rhizophydiales</taxon>
        <taxon>Terramycetaceae</taxon>
        <taxon>Boothiomyces</taxon>
    </lineage>
</organism>
<dbReference type="GO" id="GO:0006218">
    <property type="term" value="P:uridine catabolic process"/>
    <property type="evidence" value="ECO:0007669"/>
    <property type="project" value="TreeGrafter"/>
</dbReference>
<dbReference type="EMBL" id="JADGKB010000002">
    <property type="protein sequence ID" value="KAJ3262244.1"/>
    <property type="molecule type" value="Genomic_DNA"/>
</dbReference>
<evidence type="ECO:0000259" key="1">
    <source>
        <dbReference type="Pfam" id="PF01048"/>
    </source>
</evidence>
<dbReference type="PANTHER" id="PTHR43691">
    <property type="entry name" value="URIDINE PHOSPHORYLASE"/>
    <property type="match status" value="1"/>
</dbReference>
<feature type="domain" description="Nucleoside phosphorylase" evidence="1">
    <location>
        <begin position="13"/>
        <end position="256"/>
    </location>
</feature>
<proteinExistence type="predicted"/>
<dbReference type="AlphaFoldDB" id="A0AAD5Y708"/>
<dbReference type="Pfam" id="PF01048">
    <property type="entry name" value="PNP_UDP_1"/>
    <property type="match status" value="1"/>
</dbReference>
<dbReference type="GO" id="GO:0004850">
    <property type="term" value="F:uridine phosphorylase activity"/>
    <property type="evidence" value="ECO:0007669"/>
    <property type="project" value="TreeGrafter"/>
</dbReference>
<evidence type="ECO:0000313" key="2">
    <source>
        <dbReference type="EMBL" id="KAJ3262244.1"/>
    </source>
</evidence>
<dbReference type="PANTHER" id="PTHR43691:SF14">
    <property type="entry name" value="URIDINE PHOSPHORYLASE"/>
    <property type="match status" value="1"/>
</dbReference>
<keyword evidence="3" id="KW-1185">Reference proteome</keyword>
<dbReference type="CDD" id="cd17769">
    <property type="entry name" value="NP_TgUP-like"/>
    <property type="match status" value="1"/>
</dbReference>
<evidence type="ECO:0000313" key="3">
    <source>
        <dbReference type="Proteomes" id="UP001210925"/>
    </source>
</evidence>
<dbReference type="InterPro" id="IPR000845">
    <property type="entry name" value="Nucleoside_phosphorylase_d"/>
</dbReference>
<protein>
    <recommendedName>
        <fullName evidence="1">Nucleoside phosphorylase domain-containing protein</fullName>
    </recommendedName>
</protein>
<name>A0AAD5Y708_9FUNG</name>
<dbReference type="SUPFAM" id="SSF53167">
    <property type="entry name" value="Purine and uridine phosphorylases"/>
    <property type="match status" value="1"/>
</dbReference>
<reference evidence="2" key="1">
    <citation type="submission" date="2020-05" db="EMBL/GenBank/DDBJ databases">
        <title>Phylogenomic resolution of chytrid fungi.</title>
        <authorList>
            <person name="Stajich J.E."/>
            <person name="Amses K."/>
            <person name="Simmons R."/>
            <person name="Seto K."/>
            <person name="Myers J."/>
            <person name="Bonds A."/>
            <person name="Quandt C.A."/>
            <person name="Barry K."/>
            <person name="Liu P."/>
            <person name="Grigoriev I."/>
            <person name="Longcore J.E."/>
            <person name="James T.Y."/>
        </authorList>
    </citation>
    <scope>NUCLEOTIDE SEQUENCE</scope>
    <source>
        <strain evidence="2">PLAUS21</strain>
    </source>
</reference>